<dbReference type="HOGENOM" id="CLU_027402_41_5_9"/>
<organism evidence="2 3">
    <name type="scientific">Anaerotruncus colihominis DSM 17241</name>
    <dbReference type="NCBI Taxonomy" id="445972"/>
    <lineage>
        <taxon>Bacteria</taxon>
        <taxon>Bacillati</taxon>
        <taxon>Bacillota</taxon>
        <taxon>Clostridia</taxon>
        <taxon>Eubacteriales</taxon>
        <taxon>Oscillospiraceae</taxon>
        <taxon>Anaerotruncus</taxon>
    </lineage>
</organism>
<sequence length="112" mass="13391">MVQSFSKKGHPYDNAVMECFFKYLKKQELDRRHFQSLDQLKHNLLTYIDGFYNPVRPHSHNHGLSPIQAENNFFRLTSLFYVLFPFPFYYFPFRYIESFCVHQFGKGGALPV</sequence>
<dbReference type="PANTHER" id="PTHR46889:SF4">
    <property type="entry name" value="TRANSPOSASE INSO FOR INSERTION SEQUENCE ELEMENT IS911B-RELATED"/>
    <property type="match status" value="1"/>
</dbReference>
<feature type="domain" description="Integrase catalytic" evidence="1">
    <location>
        <begin position="3"/>
        <end position="66"/>
    </location>
</feature>
<name>B0P5U1_9FIRM</name>
<reference evidence="2" key="1">
    <citation type="submission" date="2007-11" db="EMBL/GenBank/DDBJ databases">
        <authorList>
            <person name="Fulton L."/>
            <person name="Clifton S."/>
            <person name="Fulton B."/>
            <person name="Xu J."/>
            <person name="Minx P."/>
            <person name="Pepin K.H."/>
            <person name="Johnson M."/>
            <person name="Thiruvilangam P."/>
            <person name="Bhonagiri V."/>
            <person name="Nash W.E."/>
            <person name="Mardis E.R."/>
            <person name="Wilson R.K."/>
        </authorList>
    </citation>
    <scope>NUCLEOTIDE SEQUENCE [LARGE SCALE GENOMIC DNA]</scope>
    <source>
        <strain evidence="2">DSM 17241</strain>
    </source>
</reference>
<dbReference type="InterPro" id="IPR050900">
    <property type="entry name" value="Transposase_IS3/IS150/IS904"/>
</dbReference>
<evidence type="ECO:0000259" key="1">
    <source>
        <dbReference type="Pfam" id="PF13683"/>
    </source>
</evidence>
<dbReference type="EMBL" id="ABGD02000003">
    <property type="protein sequence ID" value="EDS13098.1"/>
    <property type="molecule type" value="Genomic_DNA"/>
</dbReference>
<dbReference type="eggNOG" id="COG2801">
    <property type="taxonomic scope" value="Bacteria"/>
</dbReference>
<dbReference type="InterPro" id="IPR012337">
    <property type="entry name" value="RNaseH-like_sf"/>
</dbReference>
<evidence type="ECO:0000313" key="2">
    <source>
        <dbReference type="EMBL" id="EDS13098.1"/>
    </source>
</evidence>
<comment type="caution">
    <text evidence="2">The sequence shown here is derived from an EMBL/GenBank/DDBJ whole genome shotgun (WGS) entry which is preliminary data.</text>
</comment>
<proteinExistence type="predicted"/>
<evidence type="ECO:0000313" key="3">
    <source>
        <dbReference type="Proteomes" id="UP000003803"/>
    </source>
</evidence>
<dbReference type="Proteomes" id="UP000003803">
    <property type="component" value="Unassembled WGS sequence"/>
</dbReference>
<keyword evidence="3" id="KW-1185">Reference proteome</keyword>
<dbReference type="PANTHER" id="PTHR46889">
    <property type="entry name" value="TRANSPOSASE INSF FOR INSERTION SEQUENCE IS3B-RELATED"/>
    <property type="match status" value="1"/>
</dbReference>
<dbReference type="InterPro" id="IPR001584">
    <property type="entry name" value="Integrase_cat-core"/>
</dbReference>
<dbReference type="GO" id="GO:0015074">
    <property type="term" value="P:DNA integration"/>
    <property type="evidence" value="ECO:0007669"/>
    <property type="project" value="InterPro"/>
</dbReference>
<accession>B0P5U1</accession>
<gene>
    <name evidence="2" type="ORF">ANACOL_00113</name>
</gene>
<dbReference type="Pfam" id="PF13683">
    <property type="entry name" value="rve_3"/>
    <property type="match status" value="1"/>
</dbReference>
<reference evidence="2" key="2">
    <citation type="submission" date="2013-09" db="EMBL/GenBank/DDBJ databases">
        <title>Draft genome sequence of Anaerotruncus colihominis(DSM 17241).</title>
        <authorList>
            <person name="Sudarsanam P."/>
            <person name="Ley R."/>
            <person name="Guruge J."/>
            <person name="Turnbaugh P.J."/>
            <person name="Mahowald M."/>
            <person name="Liep D."/>
            <person name="Gordon J."/>
        </authorList>
    </citation>
    <scope>NUCLEOTIDE SEQUENCE</scope>
    <source>
        <strain evidence="2">DSM 17241</strain>
    </source>
</reference>
<protein>
    <recommendedName>
        <fullName evidence="1">Integrase catalytic domain-containing protein</fullName>
    </recommendedName>
</protein>
<dbReference type="AlphaFoldDB" id="B0P5U1"/>
<dbReference type="SUPFAM" id="SSF53098">
    <property type="entry name" value="Ribonuclease H-like"/>
    <property type="match status" value="1"/>
</dbReference>